<dbReference type="GO" id="GO:0005829">
    <property type="term" value="C:cytosol"/>
    <property type="evidence" value="ECO:0007669"/>
    <property type="project" value="TreeGrafter"/>
</dbReference>
<dbReference type="GO" id="GO:0016829">
    <property type="term" value="F:lyase activity"/>
    <property type="evidence" value="ECO:0007669"/>
    <property type="project" value="UniProtKB-KW"/>
</dbReference>
<gene>
    <name evidence="2" type="primary">pflB_2</name>
    <name evidence="2" type="ORF">NCTC11685_01514</name>
</gene>
<dbReference type="PANTHER" id="PTHR30191">
    <property type="entry name" value="FORMATE ACETYLTRANSFERASE"/>
    <property type="match status" value="1"/>
</dbReference>
<reference evidence="2 3" key="1">
    <citation type="submission" date="2018-06" db="EMBL/GenBank/DDBJ databases">
        <authorList>
            <consortium name="Pathogen Informatics"/>
            <person name="Doyle S."/>
        </authorList>
    </citation>
    <scope>NUCLEOTIDE SEQUENCE [LARGE SCALE GENOMIC DNA]</scope>
    <source>
        <strain evidence="2 3">NCTC11685</strain>
    </source>
</reference>
<sequence>MPNGRGRIIGDYRRVALYGIDFLMKDKYAQFVSLQEKLENGEDLEGTIRLREEISEQHRALGQIKEMAAKYGCDISGPATTAQEAIQWTYFGYLAAVKSQNGAAMSFRSYLQLPGHLHRT</sequence>
<name>A0A7H4N2N6_9ENTR</name>
<protein>
    <submittedName>
        <fullName evidence="2">Pyruvate formate-lyase</fullName>
        <ecNumber evidence="2">2.3.1.54</ecNumber>
    </submittedName>
</protein>
<evidence type="ECO:0000259" key="1">
    <source>
        <dbReference type="PROSITE" id="PS51554"/>
    </source>
</evidence>
<dbReference type="Pfam" id="PF02901">
    <property type="entry name" value="PFL-like"/>
    <property type="match status" value="1"/>
</dbReference>
<dbReference type="PANTHER" id="PTHR30191:SF0">
    <property type="entry name" value="FORMATE ACETYLTRANSFERASE 1"/>
    <property type="match status" value="1"/>
</dbReference>
<keyword evidence="2" id="KW-0808">Transferase</keyword>
<comment type="caution">
    <text evidence="2">The sequence shown here is derived from an EMBL/GenBank/DDBJ whole genome shotgun (WGS) entry which is preliminary data.</text>
</comment>
<dbReference type="EC" id="2.3.1.54" evidence="2"/>
<dbReference type="AlphaFoldDB" id="A0A7H4N2N6"/>
<dbReference type="InterPro" id="IPR050244">
    <property type="entry name" value="Auton_GlycylRad_Cofactor"/>
</dbReference>
<keyword evidence="2" id="KW-0012">Acyltransferase</keyword>
<dbReference type="SUPFAM" id="SSF51998">
    <property type="entry name" value="PFL-like glycyl radical enzymes"/>
    <property type="match status" value="1"/>
</dbReference>
<keyword evidence="2" id="KW-0456">Lyase</keyword>
<proteinExistence type="predicted"/>
<dbReference type="Gene3D" id="3.20.70.20">
    <property type="match status" value="1"/>
</dbReference>
<dbReference type="InterPro" id="IPR004184">
    <property type="entry name" value="PFL_dom"/>
</dbReference>
<feature type="domain" description="PFL" evidence="1">
    <location>
        <begin position="1"/>
        <end position="120"/>
    </location>
</feature>
<evidence type="ECO:0000313" key="3">
    <source>
        <dbReference type="Proteomes" id="UP000254863"/>
    </source>
</evidence>
<dbReference type="Proteomes" id="UP000254863">
    <property type="component" value="Unassembled WGS sequence"/>
</dbReference>
<accession>A0A7H4N2N6</accession>
<evidence type="ECO:0000313" key="2">
    <source>
        <dbReference type="EMBL" id="STV75944.1"/>
    </source>
</evidence>
<dbReference type="GO" id="GO:0008861">
    <property type="term" value="F:formate C-acetyltransferase activity"/>
    <property type="evidence" value="ECO:0007669"/>
    <property type="project" value="UniProtKB-EC"/>
</dbReference>
<dbReference type="EMBL" id="UGMS01000001">
    <property type="protein sequence ID" value="STV75944.1"/>
    <property type="molecule type" value="Genomic_DNA"/>
</dbReference>
<keyword evidence="2" id="KW-0670">Pyruvate</keyword>
<dbReference type="PROSITE" id="PS51554">
    <property type="entry name" value="PFL"/>
    <property type="match status" value="1"/>
</dbReference>
<organism evidence="2 3">
    <name type="scientific">Klebsiella michiganensis</name>
    <dbReference type="NCBI Taxonomy" id="1134687"/>
    <lineage>
        <taxon>Bacteria</taxon>
        <taxon>Pseudomonadati</taxon>
        <taxon>Pseudomonadota</taxon>
        <taxon>Gammaproteobacteria</taxon>
        <taxon>Enterobacterales</taxon>
        <taxon>Enterobacteriaceae</taxon>
        <taxon>Klebsiella/Raoultella group</taxon>
        <taxon>Klebsiella</taxon>
    </lineage>
</organism>